<keyword evidence="2 6" id="KW-0813">Transport</keyword>
<evidence type="ECO:0000256" key="3">
    <source>
        <dbReference type="ARBA" id="ARBA00022692"/>
    </source>
</evidence>
<dbReference type="EMBL" id="HACG01003251">
    <property type="protein sequence ID" value="CEK50116.1"/>
    <property type="molecule type" value="Transcribed_RNA"/>
</dbReference>
<feature type="non-terminal residue" evidence="7">
    <location>
        <position position="86"/>
    </location>
</feature>
<gene>
    <name evidence="7" type="primary">ORF9899</name>
</gene>
<evidence type="ECO:0000313" key="7">
    <source>
        <dbReference type="EMBL" id="CEK50116.1"/>
    </source>
</evidence>
<name>A0A0B6Y2P3_9EUPU</name>
<dbReference type="GO" id="GO:0016020">
    <property type="term" value="C:membrane"/>
    <property type="evidence" value="ECO:0007669"/>
    <property type="project" value="UniProtKB-SubCell"/>
</dbReference>
<keyword evidence="5" id="KW-0472">Membrane</keyword>
<evidence type="ECO:0000256" key="4">
    <source>
        <dbReference type="ARBA" id="ARBA00022989"/>
    </source>
</evidence>
<keyword evidence="4" id="KW-1133">Transmembrane helix</keyword>
<comment type="similarity">
    <text evidence="6">Belongs to the ferroportin (FP) (TC 2.A.100) family. SLC40A subfamily.</text>
</comment>
<keyword evidence="3" id="KW-0812">Transmembrane</keyword>
<protein>
    <recommendedName>
        <fullName evidence="6">Solute carrier family 40 member</fullName>
    </recommendedName>
</protein>
<sequence length="86" mass="9435">FSNISNCTEDSNEFKGHNYSNSALPLGNLTDLCLRLASAPESYVSIGLLLTGIATARFGLWIADLTITQLFMERVLERERGKVNGV</sequence>
<comment type="function">
    <text evidence="6">May be involved in iron transport and iron homeostasis.</text>
</comment>
<evidence type="ECO:0000256" key="6">
    <source>
        <dbReference type="RuleBase" id="RU365065"/>
    </source>
</evidence>
<dbReference type="Pfam" id="PF06963">
    <property type="entry name" value="FPN1"/>
    <property type="match status" value="1"/>
</dbReference>
<organism evidence="7">
    <name type="scientific">Arion vulgaris</name>
    <dbReference type="NCBI Taxonomy" id="1028688"/>
    <lineage>
        <taxon>Eukaryota</taxon>
        <taxon>Metazoa</taxon>
        <taxon>Spiralia</taxon>
        <taxon>Lophotrochozoa</taxon>
        <taxon>Mollusca</taxon>
        <taxon>Gastropoda</taxon>
        <taxon>Heterobranchia</taxon>
        <taxon>Euthyneura</taxon>
        <taxon>Panpulmonata</taxon>
        <taxon>Eupulmonata</taxon>
        <taxon>Stylommatophora</taxon>
        <taxon>Helicina</taxon>
        <taxon>Arionoidea</taxon>
        <taxon>Arionidae</taxon>
        <taxon>Arion</taxon>
    </lineage>
</organism>
<keyword evidence="6" id="KW-0406">Ion transport</keyword>
<dbReference type="InterPro" id="IPR009716">
    <property type="entry name" value="Ferroportin-1"/>
</dbReference>
<accession>A0A0B6Y2P3</accession>
<proteinExistence type="inferred from homology"/>
<evidence type="ECO:0000256" key="5">
    <source>
        <dbReference type="ARBA" id="ARBA00023136"/>
    </source>
</evidence>
<reference evidence="7" key="1">
    <citation type="submission" date="2014-12" db="EMBL/GenBank/DDBJ databases">
        <title>Insight into the proteome of Arion vulgaris.</title>
        <authorList>
            <person name="Aradska J."/>
            <person name="Bulat T."/>
            <person name="Smidak R."/>
            <person name="Sarate P."/>
            <person name="Gangsoo J."/>
            <person name="Sialana F."/>
            <person name="Bilban M."/>
            <person name="Lubec G."/>
        </authorList>
    </citation>
    <scope>NUCLEOTIDE SEQUENCE</scope>
    <source>
        <tissue evidence="7">Skin</tissue>
    </source>
</reference>
<feature type="non-terminal residue" evidence="7">
    <location>
        <position position="1"/>
    </location>
</feature>
<evidence type="ECO:0000256" key="1">
    <source>
        <dbReference type="ARBA" id="ARBA00004141"/>
    </source>
</evidence>
<dbReference type="GO" id="GO:0005381">
    <property type="term" value="F:iron ion transmembrane transporter activity"/>
    <property type="evidence" value="ECO:0007669"/>
    <property type="project" value="UniProtKB-UniRule"/>
</dbReference>
<evidence type="ECO:0000256" key="2">
    <source>
        <dbReference type="ARBA" id="ARBA00022448"/>
    </source>
</evidence>
<dbReference type="AlphaFoldDB" id="A0A0B6Y2P3"/>
<comment type="subcellular location">
    <subcellularLocation>
        <location evidence="1 6">Membrane</location>
        <topology evidence="1 6">Multi-pass membrane protein</topology>
    </subcellularLocation>
</comment>